<protein>
    <submittedName>
        <fullName evidence="7">TetR family transcriptional regulator</fullName>
    </submittedName>
</protein>
<dbReference type="Proteomes" id="UP000243542">
    <property type="component" value="Unassembled WGS sequence"/>
</dbReference>
<keyword evidence="8" id="KW-1185">Reference proteome</keyword>
<dbReference type="GO" id="GO:0000976">
    <property type="term" value="F:transcription cis-regulatory region binding"/>
    <property type="evidence" value="ECO:0007669"/>
    <property type="project" value="TreeGrafter"/>
</dbReference>
<evidence type="ECO:0000313" key="8">
    <source>
        <dbReference type="Proteomes" id="UP000243542"/>
    </source>
</evidence>
<dbReference type="Pfam" id="PF00440">
    <property type="entry name" value="TetR_N"/>
    <property type="match status" value="1"/>
</dbReference>
<dbReference type="PANTHER" id="PTHR30055:SF209">
    <property type="entry name" value="POSSIBLE TRANSCRIPTIONAL REGULATORY PROTEIN (PROBABLY TETR-FAMILY)"/>
    <property type="match status" value="1"/>
</dbReference>
<evidence type="ECO:0000256" key="4">
    <source>
        <dbReference type="PROSITE-ProRule" id="PRU00335"/>
    </source>
</evidence>
<comment type="caution">
    <text evidence="7">The sequence shown here is derived from an EMBL/GenBank/DDBJ whole genome shotgun (WGS) entry which is preliminary data.</text>
</comment>
<evidence type="ECO:0000256" key="1">
    <source>
        <dbReference type="ARBA" id="ARBA00023015"/>
    </source>
</evidence>
<evidence type="ECO:0000256" key="3">
    <source>
        <dbReference type="ARBA" id="ARBA00023163"/>
    </source>
</evidence>
<dbReference type="Pfam" id="PF13305">
    <property type="entry name" value="TetR_C_33"/>
    <property type="match status" value="1"/>
</dbReference>
<keyword evidence="2 4" id="KW-0238">DNA-binding</keyword>
<keyword evidence="1" id="KW-0805">Transcription regulation</keyword>
<sequence length="219" mass="24162">MARVKGVESVATRHLSTQPAEQHHRRRFLDAALAVLTDRGVAGLTVRGVAERAGASTITVYTRFGGRVGLLDALYERAFDLLREDLRAVPPETDDGIADVLEVAQAYRRFAMASPARYGLMFERSIHDYDPDPALRAGVVATTFVEFVTKIGRVSPPGVSARDCAYLLWTSMHGLVSVELTIRSQTHIEDWFLDPTAEAHGRMYRHGVLAMITGLGLRN</sequence>
<feature type="DNA-binding region" description="H-T-H motif" evidence="4">
    <location>
        <begin position="45"/>
        <end position="64"/>
    </location>
</feature>
<evidence type="ECO:0000256" key="2">
    <source>
        <dbReference type="ARBA" id="ARBA00023125"/>
    </source>
</evidence>
<proteinExistence type="predicted"/>
<dbReference type="PANTHER" id="PTHR30055">
    <property type="entry name" value="HTH-TYPE TRANSCRIPTIONAL REGULATOR RUTR"/>
    <property type="match status" value="1"/>
</dbReference>
<dbReference type="SUPFAM" id="SSF48498">
    <property type="entry name" value="Tetracyclin repressor-like, C-terminal domain"/>
    <property type="match status" value="1"/>
</dbReference>
<dbReference type="InterPro" id="IPR050109">
    <property type="entry name" value="HTH-type_TetR-like_transc_reg"/>
</dbReference>
<gene>
    <name evidence="7" type="ORF">ATK36_6005</name>
</gene>
<organism evidence="7 8">
    <name type="scientific">Amycolatopsis sulphurea</name>
    <dbReference type="NCBI Taxonomy" id="76022"/>
    <lineage>
        <taxon>Bacteria</taxon>
        <taxon>Bacillati</taxon>
        <taxon>Actinomycetota</taxon>
        <taxon>Actinomycetes</taxon>
        <taxon>Pseudonocardiales</taxon>
        <taxon>Pseudonocardiaceae</taxon>
        <taxon>Amycolatopsis</taxon>
    </lineage>
</organism>
<evidence type="ECO:0000259" key="6">
    <source>
        <dbReference type="PROSITE" id="PS50977"/>
    </source>
</evidence>
<feature type="domain" description="HTH tetR-type" evidence="6">
    <location>
        <begin position="22"/>
        <end position="82"/>
    </location>
</feature>
<dbReference type="InterPro" id="IPR009057">
    <property type="entry name" value="Homeodomain-like_sf"/>
</dbReference>
<dbReference type="GO" id="GO:0003700">
    <property type="term" value="F:DNA-binding transcription factor activity"/>
    <property type="evidence" value="ECO:0007669"/>
    <property type="project" value="TreeGrafter"/>
</dbReference>
<reference evidence="7 8" key="1">
    <citation type="submission" date="2017-10" db="EMBL/GenBank/DDBJ databases">
        <title>Sequencing the genomes of 1000 actinobacteria strains.</title>
        <authorList>
            <person name="Klenk H.-P."/>
        </authorList>
    </citation>
    <scope>NUCLEOTIDE SEQUENCE [LARGE SCALE GENOMIC DNA]</scope>
    <source>
        <strain evidence="7 8">DSM 46092</strain>
    </source>
</reference>
<dbReference type="AlphaFoldDB" id="A0A2A9FJ15"/>
<dbReference type="InterPro" id="IPR036271">
    <property type="entry name" value="Tet_transcr_reg_TetR-rel_C_sf"/>
</dbReference>
<dbReference type="EMBL" id="PDJK01000002">
    <property type="protein sequence ID" value="PFG50756.1"/>
    <property type="molecule type" value="Genomic_DNA"/>
</dbReference>
<accession>A0A2A9FJ15</accession>
<dbReference type="InterPro" id="IPR025996">
    <property type="entry name" value="MT1864/Rv1816-like_C"/>
</dbReference>
<dbReference type="PROSITE" id="PS50977">
    <property type="entry name" value="HTH_TETR_2"/>
    <property type="match status" value="1"/>
</dbReference>
<dbReference type="InterPro" id="IPR001647">
    <property type="entry name" value="HTH_TetR"/>
</dbReference>
<keyword evidence="3" id="KW-0804">Transcription</keyword>
<evidence type="ECO:0000313" key="7">
    <source>
        <dbReference type="EMBL" id="PFG50756.1"/>
    </source>
</evidence>
<evidence type="ECO:0000256" key="5">
    <source>
        <dbReference type="SAM" id="MobiDB-lite"/>
    </source>
</evidence>
<dbReference type="SUPFAM" id="SSF46689">
    <property type="entry name" value="Homeodomain-like"/>
    <property type="match status" value="1"/>
</dbReference>
<feature type="region of interest" description="Disordered" evidence="5">
    <location>
        <begin position="1"/>
        <end position="23"/>
    </location>
</feature>
<name>A0A2A9FJ15_9PSEU</name>
<dbReference type="Gene3D" id="1.10.357.10">
    <property type="entry name" value="Tetracycline Repressor, domain 2"/>
    <property type="match status" value="1"/>
</dbReference>
<dbReference type="RefSeq" id="WP_245915297.1">
    <property type="nucleotide sequence ID" value="NZ_JBIAKZ010000027.1"/>
</dbReference>